<evidence type="ECO:0000313" key="12">
    <source>
        <dbReference type="Proteomes" id="UP000065797"/>
    </source>
</evidence>
<dbReference type="Gene3D" id="1.25.60.10">
    <property type="entry name" value="MgtE N-terminal domain-like"/>
    <property type="match status" value="1"/>
</dbReference>
<dbReference type="Proteomes" id="UP000065797">
    <property type="component" value="Unassembled WGS sequence"/>
</dbReference>
<dbReference type="RefSeq" id="WP_060752149.1">
    <property type="nucleotide sequence ID" value="NZ_LRPH01000113.1"/>
</dbReference>
<evidence type="ECO:0000256" key="1">
    <source>
        <dbReference type="ARBA" id="ARBA00004141"/>
    </source>
</evidence>
<dbReference type="GO" id="GO:0005886">
    <property type="term" value="C:plasma membrane"/>
    <property type="evidence" value="ECO:0007669"/>
    <property type="project" value="UniProtKB-SubCell"/>
</dbReference>
<dbReference type="InterPro" id="IPR006668">
    <property type="entry name" value="Mg_transptr_MgtE_intracell_dom"/>
</dbReference>
<feature type="domain" description="CBS" evidence="10">
    <location>
        <begin position="194"/>
        <end position="250"/>
    </location>
</feature>
<protein>
    <recommendedName>
        <fullName evidence="9">Magnesium transporter MgtE</fullName>
    </recommendedName>
</protein>
<dbReference type="Pfam" id="PF00571">
    <property type="entry name" value="CBS"/>
    <property type="match status" value="2"/>
</dbReference>
<dbReference type="CDD" id="cd04606">
    <property type="entry name" value="CBS_pair_Mg_transporter"/>
    <property type="match status" value="1"/>
</dbReference>
<keyword evidence="8" id="KW-0129">CBS domain</keyword>
<feature type="transmembrane region" description="Helical" evidence="9">
    <location>
        <begin position="379"/>
        <end position="401"/>
    </location>
</feature>
<dbReference type="SUPFAM" id="SSF161093">
    <property type="entry name" value="MgtE membrane domain-like"/>
    <property type="match status" value="1"/>
</dbReference>
<evidence type="ECO:0000256" key="4">
    <source>
        <dbReference type="ARBA" id="ARBA00022692"/>
    </source>
</evidence>
<comment type="function">
    <text evidence="9">Acts as a magnesium transporter.</text>
</comment>
<sequence>MKKLLNELLVTQNNLDAEKVLRHPSYDVAQEVKRFSIEDQVILLDKIPVLKSSKILQHLSTEEKYNILIHLSENKAKKLLDLQPIDETVDLLLEVHPEKQAKLMAYLNKITKHNVKKLMAFKPETAGSLVTSDFVAVRGNWSVKMTLKYIREHSENVESISYIYVLDSHGYLKGIVSIHELLLAEDEEILSTIMIQEVISVHAEVDQQEVVKKLLNYNLAAIPVTTANNEMIGIITFDDVMNVMKAEATEDIQKLGGSEPLNQSYFESSIWSIFFKRLPWLLLLFVAEAYTGTVLKYFEDEIETVVALAFFVPLLVGTGGNTGTQVVATITRAIGIGEVKFKDIFRVMKKELAIGMLLGLALGVAGLTRAYMLGVGTEVAQVVAITLLFIVIWASIVAAVLPLILRKLKLDPAVVSGPFITTFVDGTGLVIYFMVAKTLLNL</sequence>
<dbReference type="Gene3D" id="1.10.357.20">
    <property type="entry name" value="SLC41 divalent cation transporters, integral membrane domain"/>
    <property type="match status" value="1"/>
</dbReference>
<comment type="caution">
    <text evidence="11">The sequence shown here is derived from an EMBL/GenBank/DDBJ whole genome shotgun (WGS) entry which is preliminary data.</text>
</comment>
<dbReference type="GO" id="GO:0015095">
    <property type="term" value="F:magnesium ion transmembrane transporter activity"/>
    <property type="evidence" value="ECO:0007669"/>
    <property type="project" value="UniProtKB-UniRule"/>
</dbReference>
<keyword evidence="4 9" id="KW-0812">Transmembrane</keyword>
<dbReference type="Gene3D" id="3.10.580.10">
    <property type="entry name" value="CBS-domain"/>
    <property type="match status" value="1"/>
</dbReference>
<organism evidence="11 12">
    <name type="scientific">Bacillus mycoides</name>
    <dbReference type="NCBI Taxonomy" id="1405"/>
    <lineage>
        <taxon>Bacteria</taxon>
        <taxon>Bacillati</taxon>
        <taxon>Bacillota</taxon>
        <taxon>Bacilli</taxon>
        <taxon>Bacillales</taxon>
        <taxon>Bacillaceae</taxon>
        <taxon>Bacillus</taxon>
        <taxon>Bacillus cereus group</taxon>
    </lineage>
</organism>
<keyword evidence="6 9" id="KW-1133">Transmembrane helix</keyword>
<comment type="caution">
    <text evidence="9">Lacks conserved residue(s) required for the propagation of feature annotation.</text>
</comment>
<evidence type="ECO:0000256" key="5">
    <source>
        <dbReference type="ARBA" id="ARBA00022842"/>
    </source>
</evidence>
<keyword evidence="9" id="KW-1003">Cell membrane</keyword>
<feature type="transmembrane region" description="Helical" evidence="9">
    <location>
        <begin position="413"/>
        <end position="435"/>
    </location>
</feature>
<dbReference type="InterPro" id="IPR000644">
    <property type="entry name" value="CBS_dom"/>
</dbReference>
<dbReference type="InterPro" id="IPR038076">
    <property type="entry name" value="MgtE_N_sf"/>
</dbReference>
<dbReference type="NCBIfam" id="TIGR00400">
    <property type="entry name" value="mgtE"/>
    <property type="match status" value="1"/>
</dbReference>
<dbReference type="Pfam" id="PF03448">
    <property type="entry name" value="MgtE_N"/>
    <property type="match status" value="1"/>
</dbReference>
<dbReference type="Pfam" id="PF01769">
    <property type="entry name" value="MgtE"/>
    <property type="match status" value="1"/>
</dbReference>
<feature type="domain" description="CBS" evidence="10">
    <location>
        <begin position="130"/>
        <end position="192"/>
    </location>
</feature>
<proteinExistence type="inferred from homology"/>
<evidence type="ECO:0000256" key="8">
    <source>
        <dbReference type="PROSITE-ProRule" id="PRU00703"/>
    </source>
</evidence>
<comment type="similarity">
    <text evidence="2 9">Belongs to the SLC41A transporter family.</text>
</comment>
<dbReference type="PROSITE" id="PS51371">
    <property type="entry name" value="CBS"/>
    <property type="match status" value="2"/>
</dbReference>
<evidence type="ECO:0000256" key="3">
    <source>
        <dbReference type="ARBA" id="ARBA00022448"/>
    </source>
</evidence>
<evidence type="ECO:0000256" key="9">
    <source>
        <dbReference type="RuleBase" id="RU362011"/>
    </source>
</evidence>
<feature type="transmembrane region" description="Helical" evidence="9">
    <location>
        <begin position="352"/>
        <end position="373"/>
    </location>
</feature>
<reference evidence="11 12" key="1">
    <citation type="submission" date="2016-01" db="EMBL/GenBank/DDBJ databases">
        <authorList>
            <person name="McClelland M."/>
            <person name="Jain A."/>
            <person name="Saraogi P."/>
            <person name="Mendelson R."/>
            <person name="Westerman R."/>
            <person name="SanMiguel P."/>
            <person name="Csonka L."/>
        </authorList>
    </citation>
    <scope>NUCLEOTIDE SEQUENCE [LARGE SCALE GENOMIC DNA]</scope>
    <source>
        <strain evidence="11 12">PE8-15</strain>
    </source>
</reference>
<name>A0A109FRP1_BACMY</name>
<comment type="subcellular location">
    <subcellularLocation>
        <location evidence="9">Cell membrane</location>
        <topology evidence="9">Multi-pass membrane protein</topology>
    </subcellularLocation>
    <subcellularLocation>
        <location evidence="1">Membrane</location>
        <topology evidence="1">Multi-pass membrane protein</topology>
    </subcellularLocation>
</comment>
<dbReference type="InterPro" id="IPR046342">
    <property type="entry name" value="CBS_dom_sf"/>
</dbReference>
<dbReference type="SMART" id="SM00116">
    <property type="entry name" value="CBS"/>
    <property type="match status" value="2"/>
</dbReference>
<evidence type="ECO:0000256" key="2">
    <source>
        <dbReference type="ARBA" id="ARBA00009749"/>
    </source>
</evidence>
<dbReference type="SMART" id="SM00924">
    <property type="entry name" value="MgtE_N"/>
    <property type="match status" value="1"/>
</dbReference>
<dbReference type="PANTHER" id="PTHR41394:SF8">
    <property type="entry name" value="MAGNESIUM TRANSPORTER MGTE"/>
    <property type="match status" value="1"/>
</dbReference>
<dbReference type="InterPro" id="IPR006669">
    <property type="entry name" value="MgtE_transporter"/>
</dbReference>
<evidence type="ECO:0000256" key="7">
    <source>
        <dbReference type="ARBA" id="ARBA00023136"/>
    </source>
</evidence>
<dbReference type="InterPro" id="IPR006667">
    <property type="entry name" value="SLC41_membr_dom"/>
</dbReference>
<evidence type="ECO:0000256" key="6">
    <source>
        <dbReference type="ARBA" id="ARBA00022989"/>
    </source>
</evidence>
<dbReference type="SUPFAM" id="SSF158791">
    <property type="entry name" value="MgtE N-terminal domain-like"/>
    <property type="match status" value="1"/>
</dbReference>
<dbReference type="GO" id="GO:0046872">
    <property type="term" value="F:metal ion binding"/>
    <property type="evidence" value="ECO:0007669"/>
    <property type="project" value="UniProtKB-KW"/>
</dbReference>
<dbReference type="PANTHER" id="PTHR41394">
    <property type="entry name" value="MAGNESIUM TRANSPORTER MGTE"/>
    <property type="match status" value="1"/>
</dbReference>
<gene>
    <name evidence="11" type="ORF">AWW70_27440</name>
</gene>
<evidence type="ECO:0000259" key="10">
    <source>
        <dbReference type="PROSITE" id="PS51371"/>
    </source>
</evidence>
<accession>A0A109FRP1</accession>
<evidence type="ECO:0000313" key="11">
    <source>
        <dbReference type="EMBL" id="KWU53470.1"/>
    </source>
</evidence>
<dbReference type="AlphaFoldDB" id="A0A109FRP1"/>
<dbReference type="InterPro" id="IPR036739">
    <property type="entry name" value="SLC41_membr_dom_sf"/>
</dbReference>
<keyword evidence="9" id="KW-0479">Metal-binding</keyword>
<comment type="subunit">
    <text evidence="9">Homodimer.</text>
</comment>
<keyword evidence="5 9" id="KW-0460">Magnesium</keyword>
<keyword evidence="7 9" id="KW-0472">Membrane</keyword>
<keyword evidence="3 9" id="KW-0813">Transport</keyword>
<dbReference type="SUPFAM" id="SSF54631">
    <property type="entry name" value="CBS-domain pair"/>
    <property type="match status" value="1"/>
</dbReference>
<dbReference type="EMBL" id="LRPH01000113">
    <property type="protein sequence ID" value="KWU53470.1"/>
    <property type="molecule type" value="Genomic_DNA"/>
</dbReference>